<sequence length="44" mass="4702">MDFFVGLIIVWLALSLIRGLFEASSMGGCGCLITLIIALLLLFG</sequence>
<reference evidence="2 3" key="1">
    <citation type="submission" date="2018-06" db="EMBL/GenBank/DDBJ databases">
        <authorList>
            <consortium name="Pathogen Informatics"/>
            <person name="Doyle S."/>
        </authorList>
    </citation>
    <scope>NUCLEOTIDE SEQUENCE [LARGE SCALE GENOMIC DNA]</scope>
    <source>
        <strain evidence="2 3">NCTC10571</strain>
    </source>
</reference>
<dbReference type="AlphaFoldDB" id="A0A378NTA9"/>
<accession>A0A378NTA9</accession>
<evidence type="ECO:0000313" key="2">
    <source>
        <dbReference type="EMBL" id="STY71106.1"/>
    </source>
</evidence>
<proteinExistence type="predicted"/>
<protein>
    <recommendedName>
        <fullName evidence="4">Lmo0937 family membrane protein</fullName>
    </recommendedName>
</protein>
<gene>
    <name evidence="2" type="ORF">NCTC10571_01258</name>
</gene>
<feature type="transmembrane region" description="Helical" evidence="1">
    <location>
        <begin position="25"/>
        <end position="43"/>
    </location>
</feature>
<evidence type="ECO:0008006" key="4">
    <source>
        <dbReference type="Google" id="ProtNLM"/>
    </source>
</evidence>
<name>A0A378NTA9_9FIRM</name>
<organism evidence="2 3">
    <name type="scientific">Megamonas hypermegale</name>
    <dbReference type="NCBI Taxonomy" id="158847"/>
    <lineage>
        <taxon>Bacteria</taxon>
        <taxon>Bacillati</taxon>
        <taxon>Bacillota</taxon>
        <taxon>Negativicutes</taxon>
        <taxon>Selenomonadales</taxon>
        <taxon>Selenomonadaceae</taxon>
        <taxon>Megamonas</taxon>
    </lineage>
</organism>
<keyword evidence="1" id="KW-0472">Membrane</keyword>
<keyword evidence="1" id="KW-0812">Transmembrane</keyword>
<keyword evidence="1" id="KW-1133">Transmembrane helix</keyword>
<evidence type="ECO:0000256" key="1">
    <source>
        <dbReference type="SAM" id="Phobius"/>
    </source>
</evidence>
<dbReference type="Proteomes" id="UP000255234">
    <property type="component" value="Unassembled WGS sequence"/>
</dbReference>
<dbReference type="EMBL" id="UGPP01000001">
    <property type="protein sequence ID" value="STY71106.1"/>
    <property type="molecule type" value="Genomic_DNA"/>
</dbReference>
<evidence type="ECO:0000313" key="3">
    <source>
        <dbReference type="Proteomes" id="UP000255234"/>
    </source>
</evidence>